<dbReference type="Gene3D" id="3.60.21.10">
    <property type="match status" value="1"/>
</dbReference>
<name>A0A963Z327_9PROT</name>
<dbReference type="SUPFAM" id="SSF56300">
    <property type="entry name" value="Metallo-dependent phosphatases"/>
    <property type="match status" value="1"/>
</dbReference>
<evidence type="ECO:0000313" key="2">
    <source>
        <dbReference type="Proteomes" id="UP000721844"/>
    </source>
</evidence>
<dbReference type="EMBL" id="JAESVA010000004">
    <property type="protein sequence ID" value="MCB8881067.1"/>
    <property type="molecule type" value="Genomic_DNA"/>
</dbReference>
<gene>
    <name evidence="1" type="ORF">ACELLULO517_12545</name>
</gene>
<dbReference type="RefSeq" id="WP_227307742.1">
    <property type="nucleotide sequence ID" value="NZ_JAESVA010000004.1"/>
</dbReference>
<comment type="caution">
    <text evidence="1">The sequence shown here is derived from an EMBL/GenBank/DDBJ whole genome shotgun (WGS) entry which is preliminary data.</text>
</comment>
<reference evidence="1 2" key="1">
    <citation type="journal article" date="2021" name="Microorganisms">
        <title>Acidisoma silvae sp. nov. and Acidisomacellulosilytica sp. nov., Two Acidophilic Bacteria Isolated from Decaying Wood, Hydrolyzing Cellulose and Producing Poly-3-hydroxybutyrate.</title>
        <authorList>
            <person name="Mieszkin S."/>
            <person name="Pouder E."/>
            <person name="Uroz S."/>
            <person name="Simon-Colin C."/>
            <person name="Alain K."/>
        </authorList>
    </citation>
    <scope>NUCLEOTIDE SEQUENCE [LARGE SCALE GENOMIC DNA]</scope>
    <source>
        <strain evidence="1 2">HW T5.17</strain>
    </source>
</reference>
<dbReference type="AlphaFoldDB" id="A0A963Z327"/>
<protein>
    <submittedName>
        <fullName evidence="1">Metallophosphoesterase</fullName>
    </submittedName>
</protein>
<dbReference type="Proteomes" id="UP000721844">
    <property type="component" value="Unassembled WGS sequence"/>
</dbReference>
<dbReference type="InterPro" id="IPR029052">
    <property type="entry name" value="Metallo-depent_PP-like"/>
</dbReference>
<dbReference type="CDD" id="cd00838">
    <property type="entry name" value="MPP_superfamily"/>
    <property type="match status" value="1"/>
</dbReference>
<evidence type="ECO:0000313" key="1">
    <source>
        <dbReference type="EMBL" id="MCB8881067.1"/>
    </source>
</evidence>
<organism evidence="1 2">
    <name type="scientific">Acidisoma cellulosilyticum</name>
    <dbReference type="NCBI Taxonomy" id="2802395"/>
    <lineage>
        <taxon>Bacteria</taxon>
        <taxon>Pseudomonadati</taxon>
        <taxon>Pseudomonadota</taxon>
        <taxon>Alphaproteobacteria</taxon>
        <taxon>Acetobacterales</taxon>
        <taxon>Acidocellaceae</taxon>
        <taxon>Acidisoma</taxon>
    </lineage>
</organism>
<accession>A0A963Z327</accession>
<keyword evidence="2" id="KW-1185">Reference proteome</keyword>
<dbReference type="PANTHER" id="PTHR37523">
    <property type="entry name" value="METALLOPHOSPHOESTERASE"/>
    <property type="match status" value="1"/>
</dbReference>
<proteinExistence type="predicted"/>
<sequence length="325" mass="35751">MSFLKKLFGQRAETGFRIYYTGDIHGSELCFRKLLKAPDFYKVDAVIVGGDITGKAMLPVVEQPNGTFVARIQGNERTIQAEELEKLEDSIRFNGFYPYRCTPAEHARLDADDDFRKSIFTGVMVAQIERWCAMAAEQRRDGLPMFIMPGNDDEFAIDQAIGGDGVVNPEGRLVELGPLQMVSCCWANPTPWHSPREENETALAERLERMASALTPGRPTILNLHCPPFDSALDMAPKLTDDLRPVMSGGQPVITPVGSKAVRALIERLQPVLTLHGHIHESRGIAKIGRTTCVNPGSQYSEGRLDGAVIELAGNEIISCQLVSG</sequence>
<dbReference type="PANTHER" id="PTHR37523:SF1">
    <property type="entry name" value="CALCINEURIN-LIKE PHOSPHOESTERASE DOMAIN-CONTAINING PROTEIN"/>
    <property type="match status" value="1"/>
</dbReference>